<comment type="caution">
    <text evidence="2">The sequence shown here is derived from an EMBL/GenBank/DDBJ whole genome shotgun (WGS) entry which is preliminary data.</text>
</comment>
<organism evidence="2 3">
    <name type="scientific">Gracilariopsis chorda</name>
    <dbReference type="NCBI Taxonomy" id="448386"/>
    <lineage>
        <taxon>Eukaryota</taxon>
        <taxon>Rhodophyta</taxon>
        <taxon>Florideophyceae</taxon>
        <taxon>Rhodymeniophycidae</taxon>
        <taxon>Gracilariales</taxon>
        <taxon>Gracilariaceae</taxon>
        <taxon>Gracilariopsis</taxon>
    </lineage>
</organism>
<evidence type="ECO:0000256" key="1">
    <source>
        <dbReference type="SAM" id="Phobius"/>
    </source>
</evidence>
<evidence type="ECO:0000313" key="2">
    <source>
        <dbReference type="EMBL" id="PXF45779.1"/>
    </source>
</evidence>
<reference evidence="2 3" key="1">
    <citation type="journal article" date="2018" name="Mol. Biol. Evol.">
        <title>Analysis of the draft genome of the red seaweed Gracilariopsis chorda provides insights into genome size evolution in Rhodophyta.</title>
        <authorList>
            <person name="Lee J."/>
            <person name="Yang E.C."/>
            <person name="Graf L."/>
            <person name="Yang J.H."/>
            <person name="Qiu H."/>
            <person name="Zel Zion U."/>
            <person name="Chan C.X."/>
            <person name="Stephens T.G."/>
            <person name="Weber A.P.M."/>
            <person name="Boo G.H."/>
            <person name="Boo S.M."/>
            <person name="Kim K.M."/>
            <person name="Shin Y."/>
            <person name="Jung M."/>
            <person name="Lee S.J."/>
            <person name="Yim H.S."/>
            <person name="Lee J.H."/>
            <person name="Bhattacharya D."/>
            <person name="Yoon H.S."/>
        </authorList>
    </citation>
    <scope>NUCLEOTIDE SEQUENCE [LARGE SCALE GENOMIC DNA]</scope>
    <source>
        <strain evidence="2 3">SKKU-2015</strain>
        <tissue evidence="2">Whole body</tissue>
    </source>
</reference>
<dbReference type="EMBL" id="NBIV01000053">
    <property type="protein sequence ID" value="PXF45779.1"/>
    <property type="molecule type" value="Genomic_DNA"/>
</dbReference>
<keyword evidence="3" id="KW-1185">Reference proteome</keyword>
<feature type="transmembrane region" description="Helical" evidence="1">
    <location>
        <begin position="255"/>
        <end position="281"/>
    </location>
</feature>
<evidence type="ECO:0000313" key="3">
    <source>
        <dbReference type="Proteomes" id="UP000247409"/>
    </source>
</evidence>
<name>A0A2V3IUM1_9FLOR</name>
<dbReference type="Proteomes" id="UP000247409">
    <property type="component" value="Unassembled WGS sequence"/>
</dbReference>
<proteinExistence type="predicted"/>
<keyword evidence="1" id="KW-0812">Transmembrane</keyword>
<protein>
    <submittedName>
        <fullName evidence="2">Uncharacterized protein</fullName>
    </submittedName>
</protein>
<dbReference type="OrthoDB" id="10635446at2759"/>
<dbReference type="AlphaFoldDB" id="A0A2V3IUM1"/>
<feature type="transmembrane region" description="Helical" evidence="1">
    <location>
        <begin position="20"/>
        <end position="38"/>
    </location>
</feature>
<gene>
    <name evidence="2" type="ORF">BWQ96_04446</name>
</gene>
<keyword evidence="1" id="KW-1133">Transmembrane helix</keyword>
<accession>A0A2V3IUM1</accession>
<sequence>MKAVSNRCHHVSSTLIQRTLPILFYLIIYSFLTSAYAANSPECKSETNDKSKSVTFLCAVNVTFLRQLDCSADITEQYVFPHTTGRDFERGISAINEVQKVTDIYVHRDGKNITHSFAKAESDNEVRISVPTVKSAEPAVFHISYRLSNAVFKFSRSCKNLDAKPKQGENANIMRWRSGEWDKSFNTLSVSFLNNNSKARLRILSSGFNVKKTYRGNTTVAAKNVDDLVEVYAKEWGTKTCTIDLKCFGKKEEKLSWLAIMAIVFASISLAFGALKIIIMVCSCIFECEACSICGEMECDVEPCLEILELCGLCCGGGDA</sequence>
<keyword evidence="1" id="KW-0472">Membrane</keyword>